<dbReference type="Pfam" id="PF24481">
    <property type="entry name" value="CT398_CC"/>
    <property type="match status" value="1"/>
</dbReference>
<dbReference type="STRING" id="1121387.GCA_000429885_02227"/>
<name>A0A239VKW3_9MICO</name>
<accession>A0A239VKW3</accession>
<organism evidence="4 5">
    <name type="scientific">Dermatophilus congolensis</name>
    <dbReference type="NCBI Taxonomy" id="1863"/>
    <lineage>
        <taxon>Bacteria</taxon>
        <taxon>Bacillati</taxon>
        <taxon>Actinomycetota</taxon>
        <taxon>Actinomycetes</taxon>
        <taxon>Micrococcales</taxon>
        <taxon>Dermatophilaceae</taxon>
        <taxon>Dermatophilus</taxon>
    </lineage>
</organism>
<evidence type="ECO:0000259" key="3">
    <source>
        <dbReference type="Pfam" id="PF24481"/>
    </source>
</evidence>
<proteinExistence type="predicted"/>
<evidence type="ECO:0000259" key="2">
    <source>
        <dbReference type="Pfam" id="PF02591"/>
    </source>
</evidence>
<dbReference type="EMBL" id="LT906453">
    <property type="protein sequence ID" value="SNV22536.1"/>
    <property type="molecule type" value="Genomic_DNA"/>
</dbReference>
<gene>
    <name evidence="4" type="ORF">SAMEA4475696_01561</name>
</gene>
<keyword evidence="1" id="KW-0175">Coiled coil</keyword>
<evidence type="ECO:0000313" key="4">
    <source>
        <dbReference type="EMBL" id="SNV22536.1"/>
    </source>
</evidence>
<protein>
    <submittedName>
        <fullName evidence="4">Putative zinc ribbon domain</fullName>
    </submittedName>
</protein>
<reference evidence="4 5" key="1">
    <citation type="submission" date="2017-06" db="EMBL/GenBank/DDBJ databases">
        <authorList>
            <consortium name="Pathogen Informatics"/>
        </authorList>
    </citation>
    <scope>NUCLEOTIDE SEQUENCE [LARGE SCALE GENOMIC DNA]</scope>
    <source>
        <strain evidence="4 5">NCTC13039</strain>
    </source>
</reference>
<sequence length="245" mass="27150">MKADPGQQWKLLDLASLDTRTAQIAHRRANLPEAEAAAAALRTLEELEAELVRARTDLSDTEREATKAAADVRIVIDRIKRTTARLDDGSASARELQNLQSELESLERRRSVLESERTVVDKRARVLRERVTDLEPREAEASTALTQARAAEKKARNDLDDAEHTISRSRQDFAEGVQSDLLALYEKIRASTGMGAAALTQRRCGGCNLELLGRDLHRVATAPLNEVVRCENCSRIIVRTSDSGL</sequence>
<dbReference type="Gene3D" id="1.10.287.1490">
    <property type="match status" value="1"/>
</dbReference>
<dbReference type="Pfam" id="PF02591">
    <property type="entry name" value="Zn_ribbon_9"/>
    <property type="match status" value="1"/>
</dbReference>
<evidence type="ECO:0000256" key="1">
    <source>
        <dbReference type="SAM" id="Coils"/>
    </source>
</evidence>
<dbReference type="OrthoDB" id="9784388at2"/>
<dbReference type="InterPro" id="IPR003743">
    <property type="entry name" value="Zf-RING_7"/>
</dbReference>
<dbReference type="AlphaFoldDB" id="A0A239VKW3"/>
<dbReference type="InterPro" id="IPR056003">
    <property type="entry name" value="CT398_CC_hairpin"/>
</dbReference>
<dbReference type="PANTHER" id="PTHR39082">
    <property type="entry name" value="PHOSPHOLIPASE C-BETA-2-RELATED"/>
    <property type="match status" value="1"/>
</dbReference>
<dbReference type="KEGG" id="dco:SAMEA4475696_1561"/>
<feature type="coiled-coil region" evidence="1">
    <location>
        <begin position="89"/>
        <end position="172"/>
    </location>
</feature>
<feature type="domain" description="C4-type zinc ribbon" evidence="2">
    <location>
        <begin position="203"/>
        <end position="237"/>
    </location>
</feature>
<feature type="coiled-coil region" evidence="1">
    <location>
        <begin position="37"/>
        <end position="64"/>
    </location>
</feature>
<keyword evidence="5" id="KW-1185">Reference proteome</keyword>
<dbReference type="InterPro" id="IPR052376">
    <property type="entry name" value="Oxidative_Scav/Glycosyltrans"/>
</dbReference>
<dbReference type="Proteomes" id="UP000242637">
    <property type="component" value="Chromosome 1"/>
</dbReference>
<feature type="domain" description="CT398-like coiled coil hairpin" evidence="3">
    <location>
        <begin position="14"/>
        <end position="193"/>
    </location>
</feature>
<dbReference type="PANTHER" id="PTHR39082:SF1">
    <property type="entry name" value="SCAVENGER RECEPTOR CLASS A MEMBER 3"/>
    <property type="match status" value="1"/>
</dbReference>
<evidence type="ECO:0000313" key="5">
    <source>
        <dbReference type="Proteomes" id="UP000242637"/>
    </source>
</evidence>